<feature type="domain" description="RNA-binding S4" evidence="4">
    <location>
        <begin position="6"/>
        <end position="71"/>
    </location>
</feature>
<sequence>MTAKKERLDVLLVEKGLAETREKAKRAIMAGIVYSNENRLDKPGEKIARDLPLTVKGNPLKYVSRGGLKLEKALEVFPVSVKGKTMIDIGSSTGGFTDCALQNGAERSYAVDVGYNQLAWKLRQDERVVVMERTNFRYSEPSDFTEGLPEFATIDVSFISLRLILPVLKTLLVPGSDCIALVKPQFEAGRESVGKKGIVRDPGVHTDVLRRMNQFAASEGYTVKGLSFSPITGGDGNIEFLLHLEWGGEDGNGAELPEEDILRTVREAHETLKAKKTDVPE</sequence>
<proteinExistence type="inferred from homology"/>
<keyword evidence="1 3" id="KW-0694">RNA-binding</keyword>
<dbReference type="InterPro" id="IPR002942">
    <property type="entry name" value="S4_RNA-bd"/>
</dbReference>
<dbReference type="Proteomes" id="UP000250069">
    <property type="component" value="Chromosome"/>
</dbReference>
<comment type="similarity">
    <text evidence="2">Belongs to the TlyA family.</text>
</comment>
<evidence type="ECO:0000256" key="3">
    <source>
        <dbReference type="PROSITE-ProRule" id="PRU00182"/>
    </source>
</evidence>
<dbReference type="Proteomes" id="UP000587477">
    <property type="component" value="Chromosome"/>
</dbReference>
<reference evidence="6" key="2">
    <citation type="journal article" date="2020" name="Genomics">
        <title>Complete genome sequence of Bacillus velezensis NST6 and comparison with the species belonging to operational group B. amyloliquefaciens.</title>
        <authorList>
            <person name="Choi J."/>
            <person name="Nam J."/>
            <person name="Seo M.H."/>
        </authorList>
    </citation>
    <scope>NUCLEOTIDE SEQUENCE</scope>
    <source>
        <strain evidence="6">NST6</strain>
    </source>
</reference>
<dbReference type="EMBL" id="CP063687">
    <property type="protein sequence ID" value="QOY28369.1"/>
    <property type="molecule type" value="Genomic_DNA"/>
</dbReference>
<organism evidence="6 8">
    <name type="scientific">Bacillus velezensis</name>
    <dbReference type="NCBI Taxonomy" id="492670"/>
    <lineage>
        <taxon>Bacteria</taxon>
        <taxon>Bacillati</taxon>
        <taxon>Bacillota</taxon>
        <taxon>Bacilli</taxon>
        <taxon>Bacillales</taxon>
        <taxon>Bacillaceae</taxon>
        <taxon>Bacillus</taxon>
        <taxon>Bacillus amyloliquefaciens group</taxon>
    </lineage>
</organism>
<dbReference type="SMART" id="SM00363">
    <property type="entry name" value="S4"/>
    <property type="match status" value="1"/>
</dbReference>
<evidence type="ECO:0000256" key="2">
    <source>
        <dbReference type="ARBA" id="ARBA00029460"/>
    </source>
</evidence>
<dbReference type="PROSITE" id="PS50889">
    <property type="entry name" value="S4"/>
    <property type="match status" value="1"/>
</dbReference>
<dbReference type="GO" id="GO:0003723">
    <property type="term" value="F:RNA binding"/>
    <property type="evidence" value="ECO:0007669"/>
    <property type="project" value="UniProtKB-KW"/>
</dbReference>
<dbReference type="SUPFAM" id="SSF53335">
    <property type="entry name" value="S-adenosyl-L-methionine-dependent methyltransferases"/>
    <property type="match status" value="1"/>
</dbReference>
<dbReference type="Pfam" id="PF01728">
    <property type="entry name" value="FtsJ"/>
    <property type="match status" value="1"/>
</dbReference>
<dbReference type="InterPro" id="IPR004538">
    <property type="entry name" value="Hemolysin_A/TlyA"/>
</dbReference>
<evidence type="ECO:0000256" key="1">
    <source>
        <dbReference type="ARBA" id="ARBA00022884"/>
    </source>
</evidence>
<evidence type="ECO:0000259" key="4">
    <source>
        <dbReference type="SMART" id="SM00363"/>
    </source>
</evidence>
<dbReference type="InterPro" id="IPR029063">
    <property type="entry name" value="SAM-dependent_MTases_sf"/>
</dbReference>
<dbReference type="GeneID" id="93081397"/>
<evidence type="ECO:0000313" key="5">
    <source>
        <dbReference type="EMBL" id="AWX72937.1"/>
    </source>
</evidence>
<dbReference type="PANTHER" id="PTHR32319">
    <property type="entry name" value="BACTERIAL HEMOLYSIN-LIKE PROTEIN"/>
    <property type="match status" value="1"/>
</dbReference>
<evidence type="ECO:0000313" key="8">
    <source>
        <dbReference type="Proteomes" id="UP000587477"/>
    </source>
</evidence>
<dbReference type="CDD" id="cd00165">
    <property type="entry name" value="S4"/>
    <property type="match status" value="1"/>
</dbReference>
<dbReference type="Pfam" id="PF01479">
    <property type="entry name" value="S4"/>
    <property type="match status" value="1"/>
</dbReference>
<dbReference type="InterPro" id="IPR036986">
    <property type="entry name" value="S4_RNA-bd_sf"/>
</dbReference>
<gene>
    <name evidence="6" type="primary">tlyA</name>
    <name evidence="6" type="ORF">BACVE_003410</name>
    <name evidence="5" type="ORF">BVDSYZ_13225</name>
</gene>
<evidence type="ECO:0000313" key="6">
    <source>
        <dbReference type="EMBL" id="QOY28369.1"/>
    </source>
</evidence>
<accession>A0A1D9PLV1</accession>
<dbReference type="GO" id="GO:0032259">
    <property type="term" value="P:methylation"/>
    <property type="evidence" value="ECO:0007669"/>
    <property type="project" value="InterPro"/>
</dbReference>
<dbReference type="InterPro" id="IPR047048">
    <property type="entry name" value="TlyA"/>
</dbReference>
<reference evidence="8" key="3">
    <citation type="submission" date="2020-10" db="EMBL/GenBank/DDBJ databases">
        <title>Complete genome sequence of Bacillus velezensis NST6.</title>
        <authorList>
            <person name="Choi J."/>
        </authorList>
    </citation>
    <scope>NUCLEOTIDE SEQUENCE [LARGE SCALE GENOMIC DNA]</scope>
    <source>
        <strain evidence="8">NST6</strain>
    </source>
</reference>
<dbReference type="GO" id="GO:0008168">
    <property type="term" value="F:methyltransferase activity"/>
    <property type="evidence" value="ECO:0007669"/>
    <property type="project" value="InterPro"/>
</dbReference>
<dbReference type="RefSeq" id="WP_007612503.1">
    <property type="nucleotide sequence ID" value="NZ_AP018402.1"/>
</dbReference>
<dbReference type="PIRSF" id="PIRSF005578">
    <property type="entry name" value="TlyA"/>
    <property type="match status" value="1"/>
</dbReference>
<reference evidence="5 7" key="1">
    <citation type="submission" date="2018-06" db="EMBL/GenBank/DDBJ databases">
        <title>Complete Genome Sequence of Bacillus velezensis DSYZ, a Plant Growth-Promoting Rhizobacterium with Antifungal Activity.</title>
        <authorList>
            <person name="Du B."/>
            <person name="Ding Y."/>
            <person name="Liu K."/>
            <person name="Yao L."/>
            <person name="Wang C."/>
            <person name="Li H."/>
            <person name="Liu H."/>
        </authorList>
    </citation>
    <scope>NUCLEOTIDE SEQUENCE [LARGE SCALE GENOMIC DNA]</scope>
    <source>
        <strain evidence="5 7">DSYZ</strain>
    </source>
</reference>
<dbReference type="InterPro" id="IPR002877">
    <property type="entry name" value="RNA_MeTrfase_FtsJ_dom"/>
</dbReference>
<name>A0A1D9PLV1_BACVE</name>
<dbReference type="Gene3D" id="3.40.50.150">
    <property type="entry name" value="Vaccinia Virus protein VP39"/>
    <property type="match status" value="1"/>
</dbReference>
<protein>
    <submittedName>
        <fullName evidence="6">Hemolysin A</fullName>
    </submittedName>
    <submittedName>
        <fullName evidence="5">TlyA family rRNA (Cytidine-2'-O)-methyltransferase</fullName>
    </submittedName>
</protein>
<dbReference type="EMBL" id="CP030150">
    <property type="protein sequence ID" value="AWX72937.1"/>
    <property type="molecule type" value="Genomic_DNA"/>
</dbReference>
<dbReference type="NCBIfam" id="TIGR00478">
    <property type="entry name" value="tly"/>
    <property type="match status" value="1"/>
</dbReference>
<dbReference type="Gene3D" id="3.10.290.10">
    <property type="entry name" value="RNA-binding S4 domain"/>
    <property type="match status" value="1"/>
</dbReference>
<dbReference type="AlphaFoldDB" id="A0A1D9PLV1"/>
<dbReference type="SUPFAM" id="SSF55174">
    <property type="entry name" value="Alpha-L RNA-binding motif"/>
    <property type="match status" value="1"/>
</dbReference>
<dbReference type="PANTHER" id="PTHR32319:SF0">
    <property type="entry name" value="BACTERIAL HEMOLYSIN-LIKE PROTEIN"/>
    <property type="match status" value="1"/>
</dbReference>
<dbReference type="OMA" id="VLMVKPQ"/>
<evidence type="ECO:0000313" key="7">
    <source>
        <dbReference type="Proteomes" id="UP000250069"/>
    </source>
</evidence>